<dbReference type="Proteomes" id="UP001500383">
    <property type="component" value="Unassembled WGS sequence"/>
</dbReference>
<comment type="caution">
    <text evidence="2">The sequence shown here is derived from an EMBL/GenBank/DDBJ whole genome shotgun (WGS) entry which is preliminary data.</text>
</comment>
<gene>
    <name evidence="2" type="ORF">GCM10009831_23250</name>
</gene>
<dbReference type="PROSITE" id="PS51186">
    <property type="entry name" value="GNAT"/>
    <property type="match status" value="1"/>
</dbReference>
<accession>A0ABP4UVN9</accession>
<feature type="domain" description="N-acetyltransferase" evidence="1">
    <location>
        <begin position="45"/>
        <end position="184"/>
    </location>
</feature>
<dbReference type="InterPro" id="IPR052523">
    <property type="entry name" value="Trichothecene_AcTrans"/>
</dbReference>
<protein>
    <submittedName>
        <fullName evidence="2">GNAT family N-acetyltransferase</fullName>
    </submittedName>
</protein>
<organism evidence="2 3">
    <name type="scientific">Dietzia cercidiphylli</name>
    <dbReference type="NCBI Taxonomy" id="498199"/>
    <lineage>
        <taxon>Bacteria</taxon>
        <taxon>Bacillati</taxon>
        <taxon>Actinomycetota</taxon>
        <taxon>Actinomycetes</taxon>
        <taxon>Mycobacteriales</taxon>
        <taxon>Dietziaceae</taxon>
        <taxon>Dietzia</taxon>
    </lineage>
</organism>
<dbReference type="Pfam" id="PF00583">
    <property type="entry name" value="Acetyltransf_1"/>
    <property type="match status" value="1"/>
</dbReference>
<keyword evidence="3" id="KW-1185">Reference proteome</keyword>
<reference evidence="3" key="1">
    <citation type="journal article" date="2019" name="Int. J. Syst. Evol. Microbiol.">
        <title>The Global Catalogue of Microorganisms (GCM) 10K type strain sequencing project: providing services to taxonomists for standard genome sequencing and annotation.</title>
        <authorList>
            <consortium name="The Broad Institute Genomics Platform"/>
            <consortium name="The Broad Institute Genome Sequencing Center for Infectious Disease"/>
            <person name="Wu L."/>
            <person name="Ma J."/>
        </authorList>
    </citation>
    <scope>NUCLEOTIDE SEQUENCE [LARGE SCALE GENOMIC DNA]</scope>
    <source>
        <strain evidence="3">JCM 16002</strain>
    </source>
</reference>
<dbReference type="EMBL" id="BAAAQG010000010">
    <property type="protein sequence ID" value="GAA1712914.1"/>
    <property type="molecule type" value="Genomic_DNA"/>
</dbReference>
<dbReference type="RefSeq" id="WP_179523824.1">
    <property type="nucleotide sequence ID" value="NZ_BAAAQG010000010.1"/>
</dbReference>
<dbReference type="InterPro" id="IPR016181">
    <property type="entry name" value="Acyl_CoA_acyltransferase"/>
</dbReference>
<evidence type="ECO:0000259" key="1">
    <source>
        <dbReference type="PROSITE" id="PS51186"/>
    </source>
</evidence>
<dbReference type="PANTHER" id="PTHR42791:SF1">
    <property type="entry name" value="N-ACETYLTRANSFERASE DOMAIN-CONTAINING PROTEIN"/>
    <property type="match status" value="1"/>
</dbReference>
<evidence type="ECO:0000313" key="2">
    <source>
        <dbReference type="EMBL" id="GAA1712914.1"/>
    </source>
</evidence>
<dbReference type="Gene3D" id="3.40.630.30">
    <property type="match status" value="1"/>
</dbReference>
<sequence>MSDPRLASPDDLAPAAETLAQAFADYPWTRHVIPEEGYAERLLTLQQLYLEHAHRHGIVAVTEDRYGVIALLPPDAPDPDDAAVDQIVALHGDRIGRLGDGSPPHDGWSLETVGVRPAAQDRRLGSALIVFALAEAARRGARAVRLETSDERNVRLYERHGFHVTGRRDHPDGPPVWDMEVDDMKVDDMDAHTRTT</sequence>
<dbReference type="PANTHER" id="PTHR42791">
    <property type="entry name" value="GNAT FAMILY ACETYLTRANSFERASE"/>
    <property type="match status" value="1"/>
</dbReference>
<evidence type="ECO:0000313" key="3">
    <source>
        <dbReference type="Proteomes" id="UP001500383"/>
    </source>
</evidence>
<dbReference type="SUPFAM" id="SSF55729">
    <property type="entry name" value="Acyl-CoA N-acyltransferases (Nat)"/>
    <property type="match status" value="1"/>
</dbReference>
<name>A0ABP4UVN9_9ACTN</name>
<dbReference type="InterPro" id="IPR000182">
    <property type="entry name" value="GNAT_dom"/>
</dbReference>
<proteinExistence type="predicted"/>